<dbReference type="EMBL" id="QAOQ01000009">
    <property type="protein sequence ID" value="PTQ93183.1"/>
    <property type="molecule type" value="Genomic_DNA"/>
</dbReference>
<dbReference type="Proteomes" id="UP000244168">
    <property type="component" value="Unassembled WGS sequence"/>
</dbReference>
<dbReference type="OrthoDB" id="794282at2"/>
<keyword evidence="2" id="KW-1185">Reference proteome</keyword>
<protein>
    <submittedName>
        <fullName evidence="1">Uncharacterized protein</fullName>
    </submittedName>
</protein>
<evidence type="ECO:0000313" key="1">
    <source>
        <dbReference type="EMBL" id="PTQ93183.1"/>
    </source>
</evidence>
<name>A0A2T5J5D0_9SPHI</name>
<comment type="caution">
    <text evidence="1">The sequence shown here is derived from an EMBL/GenBank/DDBJ whole genome shotgun (WGS) entry which is preliminary data.</text>
</comment>
<organism evidence="1 2">
    <name type="scientific">Mucilaginibacter yixingensis</name>
    <dbReference type="NCBI Taxonomy" id="1295612"/>
    <lineage>
        <taxon>Bacteria</taxon>
        <taxon>Pseudomonadati</taxon>
        <taxon>Bacteroidota</taxon>
        <taxon>Sphingobacteriia</taxon>
        <taxon>Sphingobacteriales</taxon>
        <taxon>Sphingobacteriaceae</taxon>
        <taxon>Mucilaginibacter</taxon>
    </lineage>
</organism>
<dbReference type="RefSeq" id="WP_107831004.1">
    <property type="nucleotide sequence ID" value="NZ_CP160205.1"/>
</dbReference>
<accession>A0A2T5J5D0</accession>
<reference evidence="1 2" key="1">
    <citation type="submission" date="2018-04" db="EMBL/GenBank/DDBJ databases">
        <title>Genomic Encyclopedia of Archaeal and Bacterial Type Strains, Phase II (KMG-II): from individual species to whole genera.</title>
        <authorList>
            <person name="Goeker M."/>
        </authorList>
    </citation>
    <scope>NUCLEOTIDE SEQUENCE [LARGE SCALE GENOMIC DNA]</scope>
    <source>
        <strain evidence="1 2">DSM 26809</strain>
    </source>
</reference>
<evidence type="ECO:0000313" key="2">
    <source>
        <dbReference type="Proteomes" id="UP000244168"/>
    </source>
</evidence>
<gene>
    <name evidence="1" type="ORF">C8P68_10955</name>
</gene>
<proteinExistence type="predicted"/>
<dbReference type="AlphaFoldDB" id="A0A2T5J5D0"/>
<sequence length="131" mass="15337">MYQRDYILNEARKFAQLLARLMGLKVDGDDVTFRQEFNAALQAEYDIAAETLLTLDEDAFTQHIENATYSPEKLNALGQLLYVYAEPLEQNDDTRLLLKKVLIIFDALERKHHFQAFENIARRNDILRFLN</sequence>